<keyword evidence="2" id="KW-1185">Reference proteome</keyword>
<accession>A0AAE1BSW6</accession>
<evidence type="ECO:0008006" key="3">
    <source>
        <dbReference type="Google" id="ProtNLM"/>
    </source>
</evidence>
<proteinExistence type="predicted"/>
<dbReference type="Proteomes" id="UP001286313">
    <property type="component" value="Unassembled WGS sequence"/>
</dbReference>
<dbReference type="PANTHER" id="PTHR33395">
    <property type="entry name" value="TRANSCRIPTASE, PUTATIVE-RELATED-RELATED"/>
    <property type="match status" value="1"/>
</dbReference>
<evidence type="ECO:0000313" key="2">
    <source>
        <dbReference type="Proteomes" id="UP001286313"/>
    </source>
</evidence>
<evidence type="ECO:0000313" key="1">
    <source>
        <dbReference type="EMBL" id="KAK3855557.1"/>
    </source>
</evidence>
<name>A0AAE1BSW6_PETCI</name>
<dbReference type="GO" id="GO:0007508">
    <property type="term" value="P:larval heart development"/>
    <property type="evidence" value="ECO:0007669"/>
    <property type="project" value="TreeGrafter"/>
</dbReference>
<sequence>MSEEILCHHRVQEREEQLLDVNITSHHITNAIKTLKTNSAAGPDHLPAILLKQCALEVSLPLLTFYREPLTLGVVPRLLHLARISPIYKGGPRGEAKNYRPIALTSHLIKTPQKIIVSKITTLLESSNQLNKGQHGFRRGRSCL</sequence>
<dbReference type="PANTHER" id="PTHR33395:SF22">
    <property type="entry name" value="REVERSE TRANSCRIPTASE DOMAIN-CONTAINING PROTEIN"/>
    <property type="match status" value="1"/>
</dbReference>
<organism evidence="1 2">
    <name type="scientific">Petrolisthes cinctipes</name>
    <name type="common">Flat porcelain crab</name>
    <dbReference type="NCBI Taxonomy" id="88211"/>
    <lineage>
        <taxon>Eukaryota</taxon>
        <taxon>Metazoa</taxon>
        <taxon>Ecdysozoa</taxon>
        <taxon>Arthropoda</taxon>
        <taxon>Crustacea</taxon>
        <taxon>Multicrustacea</taxon>
        <taxon>Malacostraca</taxon>
        <taxon>Eumalacostraca</taxon>
        <taxon>Eucarida</taxon>
        <taxon>Decapoda</taxon>
        <taxon>Pleocyemata</taxon>
        <taxon>Anomura</taxon>
        <taxon>Galatheoidea</taxon>
        <taxon>Porcellanidae</taxon>
        <taxon>Petrolisthes</taxon>
    </lineage>
</organism>
<comment type="caution">
    <text evidence="1">The sequence shown here is derived from an EMBL/GenBank/DDBJ whole genome shotgun (WGS) entry which is preliminary data.</text>
</comment>
<reference evidence="1" key="1">
    <citation type="submission" date="2023-10" db="EMBL/GenBank/DDBJ databases">
        <title>Genome assemblies of two species of porcelain crab, Petrolisthes cinctipes and Petrolisthes manimaculis (Anomura: Porcellanidae).</title>
        <authorList>
            <person name="Angst P."/>
        </authorList>
    </citation>
    <scope>NUCLEOTIDE SEQUENCE</scope>
    <source>
        <strain evidence="1">PB745_01</strain>
        <tissue evidence="1">Gill</tissue>
    </source>
</reference>
<dbReference type="GO" id="GO:0061343">
    <property type="term" value="P:cell adhesion involved in heart morphogenesis"/>
    <property type="evidence" value="ECO:0007669"/>
    <property type="project" value="TreeGrafter"/>
</dbReference>
<dbReference type="EMBL" id="JAWQEG010006171">
    <property type="protein sequence ID" value="KAK3855557.1"/>
    <property type="molecule type" value="Genomic_DNA"/>
</dbReference>
<gene>
    <name evidence="1" type="ORF">Pcinc_038053</name>
</gene>
<dbReference type="AlphaFoldDB" id="A0AAE1BSW6"/>
<protein>
    <recommendedName>
        <fullName evidence="3">Reverse transcriptase domain-containing protein</fullName>
    </recommendedName>
</protein>
<dbReference type="GO" id="GO:0031012">
    <property type="term" value="C:extracellular matrix"/>
    <property type="evidence" value="ECO:0007669"/>
    <property type="project" value="TreeGrafter"/>
</dbReference>